<accession>A0ABQ2NP42</accession>
<reference evidence="2" key="1">
    <citation type="journal article" date="2019" name="Int. J. Syst. Evol. Microbiol.">
        <title>The Global Catalogue of Microorganisms (GCM) 10K type strain sequencing project: providing services to taxonomists for standard genome sequencing and annotation.</title>
        <authorList>
            <consortium name="The Broad Institute Genomics Platform"/>
            <consortium name="The Broad Institute Genome Sequencing Center for Infectious Disease"/>
            <person name="Wu L."/>
            <person name="Ma J."/>
        </authorList>
    </citation>
    <scope>NUCLEOTIDE SEQUENCE [LARGE SCALE GENOMIC DNA]</scope>
    <source>
        <strain evidence="2">CGMCC 1.7656</strain>
    </source>
</reference>
<sequence>MKIYKMFKKIVFLGFVFCVFYFVNAQNEGYHKIAKAERLLKSNRKLDKAIDLLDDAKDDDYGFCGNAYASVNWKINFLLAQVYSQNKQYSIALENIDNIKNCNFGGDCYKSDSLKLKILVDLYGLDNLKNELKRTKNSKNFVNIKNDSVSKKCLNLEKFNYQYCFGLNDRRRYFIEGKEFVVNPEHPLDFLIETKYFKELIGKLD</sequence>
<dbReference type="EMBL" id="BMLV01000006">
    <property type="protein sequence ID" value="GGP06204.1"/>
    <property type="molecule type" value="Genomic_DNA"/>
</dbReference>
<dbReference type="Proteomes" id="UP000620064">
    <property type="component" value="Unassembled WGS sequence"/>
</dbReference>
<evidence type="ECO:0008006" key="3">
    <source>
        <dbReference type="Google" id="ProtNLM"/>
    </source>
</evidence>
<protein>
    <recommendedName>
        <fullName evidence="3">Tetratricopeptide repeat-containing protein</fullName>
    </recommendedName>
</protein>
<keyword evidence="2" id="KW-1185">Reference proteome</keyword>
<evidence type="ECO:0000313" key="2">
    <source>
        <dbReference type="Proteomes" id="UP000620064"/>
    </source>
</evidence>
<organism evidence="1 2">
    <name type="scientific">Cloacibacterium rupense</name>
    <dbReference type="NCBI Taxonomy" id="517423"/>
    <lineage>
        <taxon>Bacteria</taxon>
        <taxon>Pseudomonadati</taxon>
        <taxon>Bacteroidota</taxon>
        <taxon>Flavobacteriia</taxon>
        <taxon>Flavobacteriales</taxon>
        <taxon>Weeksellaceae</taxon>
    </lineage>
</organism>
<evidence type="ECO:0000313" key="1">
    <source>
        <dbReference type="EMBL" id="GGP06204.1"/>
    </source>
</evidence>
<gene>
    <name evidence="1" type="ORF">GCM10010992_25480</name>
</gene>
<name>A0ABQ2NP42_9FLAO</name>
<comment type="caution">
    <text evidence="1">The sequence shown here is derived from an EMBL/GenBank/DDBJ whole genome shotgun (WGS) entry which is preliminary data.</text>
</comment>
<proteinExistence type="predicted"/>